<proteinExistence type="predicted"/>
<accession>A0AAV0WTQ5</accession>
<dbReference type="AlphaFoldDB" id="A0AAV0WTQ5"/>
<sequence length="88" mass="10156">MSSEEESEIDISNLTSEIDVEQNNSQLDTALDIELLISLVESRPILWDKTLDKFSDRNEKRKAWKEVFGLTNPGFEKLEIKDQKLIGM</sequence>
<dbReference type="Pfam" id="PF10545">
    <property type="entry name" value="MADF_DNA_bdg"/>
    <property type="match status" value="1"/>
</dbReference>
<organism evidence="2 3">
    <name type="scientific">Macrosiphum euphorbiae</name>
    <name type="common">potato aphid</name>
    <dbReference type="NCBI Taxonomy" id="13131"/>
    <lineage>
        <taxon>Eukaryota</taxon>
        <taxon>Metazoa</taxon>
        <taxon>Ecdysozoa</taxon>
        <taxon>Arthropoda</taxon>
        <taxon>Hexapoda</taxon>
        <taxon>Insecta</taxon>
        <taxon>Pterygota</taxon>
        <taxon>Neoptera</taxon>
        <taxon>Paraneoptera</taxon>
        <taxon>Hemiptera</taxon>
        <taxon>Sternorrhyncha</taxon>
        <taxon>Aphidomorpha</taxon>
        <taxon>Aphidoidea</taxon>
        <taxon>Aphididae</taxon>
        <taxon>Macrosiphini</taxon>
        <taxon>Macrosiphum</taxon>
    </lineage>
</organism>
<evidence type="ECO:0000313" key="2">
    <source>
        <dbReference type="EMBL" id="CAI6358917.1"/>
    </source>
</evidence>
<protein>
    <recommendedName>
        <fullName evidence="1">MADF domain-containing protein</fullName>
    </recommendedName>
</protein>
<keyword evidence="3" id="KW-1185">Reference proteome</keyword>
<gene>
    <name evidence="2" type="ORF">MEUPH1_LOCUS14379</name>
</gene>
<feature type="domain" description="MADF" evidence="1">
    <location>
        <begin position="35"/>
        <end position="88"/>
    </location>
</feature>
<dbReference type="Proteomes" id="UP001160148">
    <property type="component" value="Unassembled WGS sequence"/>
</dbReference>
<comment type="caution">
    <text evidence="2">The sequence shown here is derived from an EMBL/GenBank/DDBJ whole genome shotgun (WGS) entry which is preliminary data.</text>
</comment>
<evidence type="ECO:0000313" key="3">
    <source>
        <dbReference type="Proteomes" id="UP001160148"/>
    </source>
</evidence>
<name>A0AAV0WTQ5_9HEMI</name>
<evidence type="ECO:0000259" key="1">
    <source>
        <dbReference type="PROSITE" id="PS51029"/>
    </source>
</evidence>
<dbReference type="EMBL" id="CARXXK010000002">
    <property type="protein sequence ID" value="CAI6358917.1"/>
    <property type="molecule type" value="Genomic_DNA"/>
</dbReference>
<dbReference type="InterPro" id="IPR006578">
    <property type="entry name" value="MADF-dom"/>
</dbReference>
<dbReference type="PROSITE" id="PS51029">
    <property type="entry name" value="MADF"/>
    <property type="match status" value="1"/>
</dbReference>
<reference evidence="2 3" key="1">
    <citation type="submission" date="2023-01" db="EMBL/GenBank/DDBJ databases">
        <authorList>
            <person name="Whitehead M."/>
        </authorList>
    </citation>
    <scope>NUCLEOTIDE SEQUENCE [LARGE SCALE GENOMIC DNA]</scope>
</reference>